<keyword evidence="2" id="KW-0012">Acyltransferase</keyword>
<dbReference type="eggNOG" id="COG0454">
    <property type="taxonomic scope" value="Bacteria"/>
</dbReference>
<dbReference type="KEGG" id="pma:Pro_1802"/>
<dbReference type="GO" id="GO:0005737">
    <property type="term" value="C:cytoplasm"/>
    <property type="evidence" value="ECO:0007669"/>
    <property type="project" value="TreeGrafter"/>
</dbReference>
<dbReference type="SUPFAM" id="SSF55729">
    <property type="entry name" value="Acyl-CoA N-acyltransferases (Nat)"/>
    <property type="match status" value="1"/>
</dbReference>
<sequence>MQRLKLIKHAKGAPGLRVFGLGPNLWPSKGLSKLKLLLDEHAFWASGRSEENLKKLLKGSNVVITVWRGNRIIGFGRATSDGIYRAVLWDIVVADDLQGLGLGKKVVEALLSRPCIKGVERIYLMTTNSSEFYKQFGFENCHHQSLLIKSNWS</sequence>
<dbReference type="PATRIC" id="fig|167539.5.peg.1904"/>
<gene>
    <name evidence="4" type="primary">wecD</name>
    <name evidence="4" type="ordered locus">Pro_1802</name>
</gene>
<evidence type="ECO:0000313" key="4">
    <source>
        <dbReference type="EMBL" id="AAQ00846.1"/>
    </source>
</evidence>
<dbReference type="CDD" id="cd04301">
    <property type="entry name" value="NAT_SF"/>
    <property type="match status" value="1"/>
</dbReference>
<feature type="domain" description="N-acetyltransferase" evidence="3">
    <location>
        <begin position="23"/>
        <end position="153"/>
    </location>
</feature>
<dbReference type="InterPro" id="IPR045039">
    <property type="entry name" value="NSI-like"/>
</dbReference>
<accession>Q7V9M8</accession>
<dbReference type="STRING" id="167539.Pro_1802"/>
<dbReference type="PANTHER" id="PTHR43626">
    <property type="entry name" value="ACYL-COA N-ACYLTRANSFERASE"/>
    <property type="match status" value="1"/>
</dbReference>
<dbReference type="OrthoDB" id="9775804at2"/>
<dbReference type="AlphaFoldDB" id="Q7V9M8"/>
<evidence type="ECO:0000256" key="2">
    <source>
        <dbReference type="ARBA" id="ARBA00023315"/>
    </source>
</evidence>
<dbReference type="RefSeq" id="WP_011125951.1">
    <property type="nucleotide sequence ID" value="NC_005042.1"/>
</dbReference>
<dbReference type="EMBL" id="AE017126">
    <property type="protein sequence ID" value="AAQ00846.1"/>
    <property type="molecule type" value="Genomic_DNA"/>
</dbReference>
<reference evidence="4 5" key="1">
    <citation type="journal article" date="2003" name="Proc. Natl. Acad. Sci. U.S.A.">
        <title>Genome sequence of the cyanobacterium Prochlorococcus marinus SS120, a nearly minimal oxyphototrophic genome.</title>
        <authorList>
            <person name="Dufresne A."/>
            <person name="Salanoubat M."/>
            <person name="Partensky F."/>
            <person name="Artiguenave F."/>
            <person name="Axmann I.M."/>
            <person name="Barbe V."/>
            <person name="Duprat S."/>
            <person name="Galperin M.Y."/>
            <person name="Koonin E.V."/>
            <person name="Le Gall F."/>
            <person name="Makarova K.S."/>
            <person name="Ostrowski M."/>
            <person name="Oztas S."/>
            <person name="Robert C."/>
            <person name="Rogozin I.B."/>
            <person name="Scanlan D.J."/>
            <person name="Tandeau de Marsac N."/>
            <person name="Weissenbach J."/>
            <person name="Wincker P."/>
            <person name="Wolf Y.I."/>
            <person name="Hess W.R."/>
        </authorList>
    </citation>
    <scope>NUCLEOTIDE SEQUENCE [LARGE SCALE GENOMIC DNA]</scope>
    <source>
        <strain evidence="5">SARG / CCMP1375 / SS120</strain>
    </source>
</reference>
<dbReference type="EnsemblBacteria" id="AAQ00846">
    <property type="protein sequence ID" value="AAQ00846"/>
    <property type="gene ID" value="Pro_1802"/>
</dbReference>
<organism evidence="4 5">
    <name type="scientific">Prochlorococcus marinus (strain SARG / CCMP1375 / SS120)</name>
    <dbReference type="NCBI Taxonomy" id="167539"/>
    <lineage>
        <taxon>Bacteria</taxon>
        <taxon>Bacillati</taxon>
        <taxon>Cyanobacteriota</taxon>
        <taxon>Cyanophyceae</taxon>
        <taxon>Synechococcales</taxon>
        <taxon>Prochlorococcaceae</taxon>
        <taxon>Prochlorococcus</taxon>
    </lineage>
</organism>
<keyword evidence="5" id="KW-1185">Reference proteome</keyword>
<dbReference type="PROSITE" id="PS51186">
    <property type="entry name" value="GNAT"/>
    <property type="match status" value="1"/>
</dbReference>
<dbReference type="InterPro" id="IPR016181">
    <property type="entry name" value="Acyl_CoA_acyltransferase"/>
</dbReference>
<keyword evidence="1" id="KW-0808">Transferase</keyword>
<evidence type="ECO:0000259" key="3">
    <source>
        <dbReference type="PROSITE" id="PS51186"/>
    </source>
</evidence>
<protein>
    <submittedName>
        <fullName evidence="4">Acetyltransferase</fullName>
    </submittedName>
</protein>
<name>Q7V9M8_PROMA</name>
<dbReference type="InterPro" id="IPR000182">
    <property type="entry name" value="GNAT_dom"/>
</dbReference>
<evidence type="ECO:0000256" key="1">
    <source>
        <dbReference type="ARBA" id="ARBA00022679"/>
    </source>
</evidence>
<evidence type="ECO:0000313" key="5">
    <source>
        <dbReference type="Proteomes" id="UP000001420"/>
    </source>
</evidence>
<dbReference type="Proteomes" id="UP000001420">
    <property type="component" value="Chromosome"/>
</dbReference>
<dbReference type="PANTHER" id="PTHR43626:SF4">
    <property type="entry name" value="GCN5-RELATED N-ACETYLTRANSFERASE 2, CHLOROPLASTIC"/>
    <property type="match status" value="1"/>
</dbReference>
<dbReference type="Gene3D" id="3.40.630.30">
    <property type="match status" value="1"/>
</dbReference>
<dbReference type="GO" id="GO:0008080">
    <property type="term" value="F:N-acetyltransferase activity"/>
    <property type="evidence" value="ECO:0007669"/>
    <property type="project" value="InterPro"/>
</dbReference>
<proteinExistence type="predicted"/>
<dbReference type="Pfam" id="PF00583">
    <property type="entry name" value="Acetyltransf_1"/>
    <property type="match status" value="1"/>
</dbReference>
<dbReference type="HOGENOM" id="CLU_086503_3_1_3"/>